<organism evidence="1 2">
    <name type="scientific">Vaccinium darrowii</name>
    <dbReference type="NCBI Taxonomy" id="229202"/>
    <lineage>
        <taxon>Eukaryota</taxon>
        <taxon>Viridiplantae</taxon>
        <taxon>Streptophyta</taxon>
        <taxon>Embryophyta</taxon>
        <taxon>Tracheophyta</taxon>
        <taxon>Spermatophyta</taxon>
        <taxon>Magnoliopsida</taxon>
        <taxon>eudicotyledons</taxon>
        <taxon>Gunneridae</taxon>
        <taxon>Pentapetalae</taxon>
        <taxon>asterids</taxon>
        <taxon>Ericales</taxon>
        <taxon>Ericaceae</taxon>
        <taxon>Vaccinioideae</taxon>
        <taxon>Vaccinieae</taxon>
        <taxon>Vaccinium</taxon>
    </lineage>
</organism>
<dbReference type="EMBL" id="CM037154">
    <property type="protein sequence ID" value="KAH7859914.1"/>
    <property type="molecule type" value="Genomic_DNA"/>
</dbReference>
<keyword evidence="2" id="KW-1185">Reference proteome</keyword>
<sequence length="90" mass="10251">MVDKNGKKRQQAQRRSNIQGHKEWMKTSNILLDENFNAKLLDFGLPRQGPVAGLSHVSTSVSNHDVKFWEYQTIHKPMKTEGANEDASET</sequence>
<evidence type="ECO:0000313" key="2">
    <source>
        <dbReference type="Proteomes" id="UP000828048"/>
    </source>
</evidence>
<proteinExistence type="predicted"/>
<reference evidence="1 2" key="1">
    <citation type="journal article" date="2021" name="Hortic Res">
        <title>High-quality reference genome and annotation aids understanding of berry development for evergreen blueberry (Vaccinium darrowii).</title>
        <authorList>
            <person name="Yu J."/>
            <person name="Hulse-Kemp A.M."/>
            <person name="Babiker E."/>
            <person name="Staton M."/>
        </authorList>
    </citation>
    <scope>NUCLEOTIDE SEQUENCE [LARGE SCALE GENOMIC DNA]</scope>
    <source>
        <strain evidence="2">cv. NJ 8807/NJ 8810</strain>
        <tissue evidence="1">Young leaf</tissue>
    </source>
</reference>
<name>A0ACB7Z262_9ERIC</name>
<dbReference type="Proteomes" id="UP000828048">
    <property type="component" value="Chromosome 4"/>
</dbReference>
<accession>A0ACB7Z262</accession>
<gene>
    <name evidence="1" type="ORF">Vadar_007045</name>
</gene>
<comment type="caution">
    <text evidence="1">The sequence shown here is derived from an EMBL/GenBank/DDBJ whole genome shotgun (WGS) entry which is preliminary data.</text>
</comment>
<protein>
    <submittedName>
        <fullName evidence="1">Uncharacterized protein</fullName>
    </submittedName>
</protein>
<evidence type="ECO:0000313" key="1">
    <source>
        <dbReference type="EMBL" id="KAH7859914.1"/>
    </source>
</evidence>